<dbReference type="Gene3D" id="3.40.50.300">
    <property type="entry name" value="P-loop containing nucleotide triphosphate hydrolases"/>
    <property type="match status" value="1"/>
</dbReference>
<evidence type="ECO:0000313" key="2">
    <source>
        <dbReference type="Proteomes" id="UP000326939"/>
    </source>
</evidence>
<dbReference type="PANTHER" id="PTHR47569:SF2">
    <property type="entry name" value="NO-ASSOCIATED PROTEIN 1, CHLOROPLASTIC_MITOCHONDRIAL"/>
    <property type="match status" value="1"/>
</dbReference>
<keyword evidence="2" id="KW-1185">Reference proteome</keyword>
<dbReference type="AlphaFoldDB" id="A0A5N5K1Y0"/>
<accession>A0A5N5K1Y0</accession>
<dbReference type="SUPFAM" id="SSF52540">
    <property type="entry name" value="P-loop containing nucleoside triphosphate hydrolases"/>
    <property type="match status" value="1"/>
</dbReference>
<dbReference type="EMBL" id="VDCV01000015">
    <property type="protein sequence ID" value="KAB5524314.1"/>
    <property type="molecule type" value="Genomic_DNA"/>
</dbReference>
<reference evidence="2" key="1">
    <citation type="journal article" date="2019" name="Gigascience">
        <title>De novo genome assembly of the endangered Acer yangbiense, a plant species with extremely small populations endemic to Yunnan Province, China.</title>
        <authorList>
            <person name="Yang J."/>
            <person name="Wariss H.M."/>
            <person name="Tao L."/>
            <person name="Zhang R."/>
            <person name="Yun Q."/>
            <person name="Hollingsworth P."/>
            <person name="Dao Z."/>
            <person name="Luo G."/>
            <person name="Guo H."/>
            <person name="Ma Y."/>
            <person name="Sun W."/>
        </authorList>
    </citation>
    <scope>NUCLEOTIDE SEQUENCE [LARGE SCALE GENOMIC DNA]</scope>
    <source>
        <strain evidence="2">cv. br00</strain>
    </source>
</reference>
<dbReference type="InterPro" id="IPR044229">
    <property type="entry name" value="NOA1"/>
</dbReference>
<organism evidence="1 2">
    <name type="scientific">Salix brachista</name>
    <dbReference type="NCBI Taxonomy" id="2182728"/>
    <lineage>
        <taxon>Eukaryota</taxon>
        <taxon>Viridiplantae</taxon>
        <taxon>Streptophyta</taxon>
        <taxon>Embryophyta</taxon>
        <taxon>Tracheophyta</taxon>
        <taxon>Spermatophyta</taxon>
        <taxon>Magnoliopsida</taxon>
        <taxon>eudicotyledons</taxon>
        <taxon>Gunneridae</taxon>
        <taxon>Pentapetalae</taxon>
        <taxon>rosids</taxon>
        <taxon>fabids</taxon>
        <taxon>Malpighiales</taxon>
        <taxon>Salicaceae</taxon>
        <taxon>Saliceae</taxon>
        <taxon>Salix</taxon>
    </lineage>
</organism>
<name>A0A5N5K1Y0_9ROSI</name>
<evidence type="ECO:0000313" key="1">
    <source>
        <dbReference type="EMBL" id="KAB5524314.1"/>
    </source>
</evidence>
<proteinExistence type="predicted"/>
<comment type="caution">
    <text evidence="1">The sequence shown here is derived from an EMBL/GenBank/DDBJ whole genome shotgun (WGS) entry which is preliminary data.</text>
</comment>
<sequence>MSLLYFMIYARDSTQQTALAALKQYRVYTTTLAGKEIHHDKCHIIFIGMGIDPAYAQVYMNPIPTYLNVTETDCSHYSVLSAHLTSSKSLVGIAGVVSEIQSRKRAGLKHQNVGCTKESWPSLMYVPQNLKYLGSANVGKSVFISALLKTMALRDPAAAAARKYKPIQLAVPRTTLDPIQIDAFLGGGWFCRQVIALKLFDTPGVHLRHRQAAVVHSEDLPALAPRSRLKGQSFPACTHPNRLQH</sequence>
<dbReference type="Proteomes" id="UP000326939">
    <property type="component" value="Chromosome 15"/>
</dbReference>
<dbReference type="InterPro" id="IPR027417">
    <property type="entry name" value="P-loop_NTPase"/>
</dbReference>
<dbReference type="GO" id="GO:0003924">
    <property type="term" value="F:GTPase activity"/>
    <property type="evidence" value="ECO:0007669"/>
    <property type="project" value="InterPro"/>
</dbReference>
<dbReference type="PANTHER" id="PTHR47569">
    <property type="entry name" value="NO-ASSOCIATED PROTEIN 1, CHLOROPLASTIC/MITOCHONDRIAL"/>
    <property type="match status" value="1"/>
</dbReference>
<gene>
    <name evidence="1" type="ORF">DKX38_022063</name>
</gene>
<protein>
    <submittedName>
        <fullName evidence="1">Uncharacterized protein</fullName>
    </submittedName>
</protein>